<reference evidence="7" key="1">
    <citation type="submission" date="2013-03" db="EMBL/GenBank/DDBJ databases">
        <title>Draft genome sequence of Bacillus firmus DS1.</title>
        <authorList>
            <person name="Peng D."/>
            <person name="Zhu L."/>
            <person name="Sun M."/>
        </authorList>
    </citation>
    <scope>NUCLEOTIDE SEQUENCE [LARGE SCALE GENOMIC DNA]</scope>
    <source>
        <strain evidence="7">DS1</strain>
    </source>
</reference>
<comment type="caution">
    <text evidence="6">The sequence shown here is derived from an EMBL/GenBank/DDBJ whole genome shotgun (WGS) entry which is preliminary data.</text>
</comment>
<dbReference type="PANTHER" id="PTHR32114:SF2">
    <property type="entry name" value="ABC TRANSPORTER ABCH.3"/>
    <property type="match status" value="1"/>
</dbReference>
<dbReference type="InterPro" id="IPR027417">
    <property type="entry name" value="P-loop_NTPase"/>
</dbReference>
<organism evidence="6 7">
    <name type="scientific">Cytobacillus firmus DS1</name>
    <dbReference type="NCBI Taxonomy" id="1307436"/>
    <lineage>
        <taxon>Bacteria</taxon>
        <taxon>Bacillati</taxon>
        <taxon>Bacillota</taxon>
        <taxon>Bacilli</taxon>
        <taxon>Bacillales</taxon>
        <taxon>Bacillaceae</taxon>
        <taxon>Cytobacillus</taxon>
    </lineage>
</organism>
<sequence>MLLEEIRLKNFRQYYNEQIIKFSKSASRNVTVIHGENGSGKTALLNAFSWCFYGKLDLPNSNLLINEQSLKDAHPNDEVECSVSVKFSDNEKKYILKRRIIARKEQQDKIFYGEPEVQLEYKIGGNSEIIMNPTDEINRILPENLRSYFFFDGERIDNLSKDNGSDEIKNAIKNIMGLEILERSIKHTGDASTRFRSELKNYGDSKTVHLIEEIEQLESQLKEFNTRRELLVKNLDVTKKQMKEIENKLKFIEGSQKLQQEKEQKDYELENIKTELKKINKELQEVVSKNGYLAFSYTSVNNSEVIVKDSESDGFGIPGIRSASLIDDLIQKGKCICGTEIKENSEHYLHLLKVKEYLPPQSLDSAIINFKTGLNIVKDNRKKFYEQLKELKQKEVKLQSAERKIREEINEIKSKLNEKDSEEISSLVTKLEKLEDSYSAINREIGGIDNEIRKLTDELNQKEKEQKKINSIAEKAQLAQRRIEACQTLVQTMEDIYKIREKLVRVQLQERITEVYRQFLRKGFDIRLSEQYELNVYNQNNNKVGMSQGERQITSLAFIGAIVDLAREQYKKEIKGAFEEGGIYPLVMDSPFGALDSDHRERIAKGIHKLSDQVIVIVSTSQWRGEVEGQMKELIGKEYQLNYNDPRLNKEQPYEYTEAVEVM</sequence>
<dbReference type="Proteomes" id="UP000019270">
    <property type="component" value="Unassembled WGS sequence"/>
</dbReference>
<name>W7KYQ2_CYTFI</name>
<dbReference type="InterPro" id="IPR038729">
    <property type="entry name" value="Rad50/SbcC_AAA"/>
</dbReference>
<dbReference type="PANTHER" id="PTHR32114">
    <property type="entry name" value="ABC TRANSPORTER ABCH.3"/>
    <property type="match status" value="1"/>
</dbReference>
<dbReference type="EMBL" id="APVL01000041">
    <property type="protein sequence ID" value="EWG08466.1"/>
    <property type="molecule type" value="Genomic_DNA"/>
</dbReference>
<keyword evidence="4" id="KW-0175">Coiled coil</keyword>
<evidence type="ECO:0000313" key="6">
    <source>
        <dbReference type="EMBL" id="EWG08466.1"/>
    </source>
</evidence>
<dbReference type="RefSeq" id="WP_035333411.1">
    <property type="nucleotide sequence ID" value="NZ_APVL01000041.1"/>
</dbReference>
<gene>
    <name evidence="6" type="ORF">PBF_24056</name>
</gene>
<comment type="similarity">
    <text evidence="1">Belongs to the SMC family. SbcC subfamily.</text>
</comment>
<protein>
    <recommendedName>
        <fullName evidence="3">Nuclease SbcCD subunit C</fullName>
    </recommendedName>
</protein>
<evidence type="ECO:0000313" key="7">
    <source>
        <dbReference type="Proteomes" id="UP000019270"/>
    </source>
</evidence>
<feature type="domain" description="Rad50/SbcC-type AAA" evidence="5">
    <location>
        <begin position="5"/>
        <end position="225"/>
    </location>
</feature>
<accession>W7KYQ2</accession>
<dbReference type="PATRIC" id="fig|1307436.3.peg.5122"/>
<evidence type="ECO:0000256" key="3">
    <source>
        <dbReference type="ARBA" id="ARBA00013368"/>
    </source>
</evidence>
<evidence type="ECO:0000256" key="4">
    <source>
        <dbReference type="SAM" id="Coils"/>
    </source>
</evidence>
<dbReference type="GO" id="GO:0006302">
    <property type="term" value="P:double-strand break repair"/>
    <property type="evidence" value="ECO:0007669"/>
    <property type="project" value="InterPro"/>
</dbReference>
<feature type="coiled-coil region" evidence="4">
    <location>
        <begin position="374"/>
        <end position="482"/>
    </location>
</feature>
<feature type="coiled-coil region" evidence="4">
    <location>
        <begin position="207"/>
        <end position="289"/>
    </location>
</feature>
<evidence type="ECO:0000256" key="1">
    <source>
        <dbReference type="ARBA" id="ARBA00006930"/>
    </source>
</evidence>
<dbReference type="GO" id="GO:0016887">
    <property type="term" value="F:ATP hydrolysis activity"/>
    <property type="evidence" value="ECO:0007669"/>
    <property type="project" value="InterPro"/>
</dbReference>
<dbReference type="eggNOG" id="COG1196">
    <property type="taxonomic scope" value="Bacteria"/>
</dbReference>
<dbReference type="Pfam" id="PF13476">
    <property type="entry name" value="AAA_23"/>
    <property type="match status" value="1"/>
</dbReference>
<reference evidence="6 7" key="2">
    <citation type="journal article" date="2016" name="Sci. Rep.">
        <title>A novel serine protease, Sep1, from Bacillus firmus DS-1 has nematicidal activity and degrades multiple intestinal-associated nematode proteins.</title>
        <authorList>
            <person name="Geng C."/>
            <person name="Nie X."/>
            <person name="Tang Z."/>
            <person name="Zhang Y."/>
            <person name="Lin J."/>
            <person name="Sun M."/>
            <person name="Peng D."/>
        </authorList>
    </citation>
    <scope>NUCLEOTIDE SEQUENCE [LARGE SCALE GENOMIC DNA]</scope>
    <source>
        <strain evidence="6 7">DS1</strain>
    </source>
</reference>
<proteinExistence type="inferred from homology"/>
<comment type="subunit">
    <text evidence="2">Heterodimer of SbcC and SbcD.</text>
</comment>
<evidence type="ECO:0000259" key="5">
    <source>
        <dbReference type="Pfam" id="PF13476"/>
    </source>
</evidence>
<dbReference type="OrthoDB" id="9795626at2"/>
<dbReference type="Gene3D" id="3.40.50.300">
    <property type="entry name" value="P-loop containing nucleotide triphosphate hydrolases"/>
    <property type="match status" value="2"/>
</dbReference>
<dbReference type="AlphaFoldDB" id="W7KYQ2"/>
<evidence type="ECO:0000256" key="2">
    <source>
        <dbReference type="ARBA" id="ARBA00011322"/>
    </source>
</evidence>
<dbReference type="SUPFAM" id="SSF52540">
    <property type="entry name" value="P-loop containing nucleoside triphosphate hydrolases"/>
    <property type="match status" value="2"/>
</dbReference>